<accession>A0A7M7GD30</accession>
<dbReference type="AlphaFoldDB" id="A0A7M7GD30"/>
<dbReference type="InterPro" id="IPR002110">
    <property type="entry name" value="Ankyrin_rpt"/>
</dbReference>
<dbReference type="Pfam" id="PF12796">
    <property type="entry name" value="Ank_2"/>
    <property type="match status" value="4"/>
</dbReference>
<keyword evidence="1" id="KW-0677">Repeat</keyword>
<feature type="repeat" description="ANK" evidence="3">
    <location>
        <begin position="428"/>
        <end position="460"/>
    </location>
</feature>
<evidence type="ECO:0000256" key="2">
    <source>
        <dbReference type="ARBA" id="ARBA00023043"/>
    </source>
</evidence>
<proteinExistence type="predicted"/>
<dbReference type="Proteomes" id="UP000002358">
    <property type="component" value="Chromosome 1"/>
</dbReference>
<name>A0A7M7GD30_NASVI</name>
<dbReference type="EnsemblMetazoa" id="XM_003424983">
    <property type="protein sequence ID" value="XP_003425031"/>
    <property type="gene ID" value="LOC100119882"/>
</dbReference>
<feature type="repeat" description="ANK" evidence="3">
    <location>
        <begin position="83"/>
        <end position="116"/>
    </location>
</feature>
<dbReference type="KEGG" id="nvi:100119882"/>
<dbReference type="InParanoid" id="A0A7M7GD30"/>
<dbReference type="OrthoDB" id="20872at2759"/>
<sequence>MPAPSINADVARLEYLLSRHLQPLVQSELNSYGADKTLALHLALRLKDDNDNNSNNNERENKIELVKLLLKSGASAKQKLGKNGETALHVAVKHCTEPIILRQLLDAGVMLNATTRHEKLTALHIAVKTNDRLAVEEMLNRGVRIDAQSRVGDTALHLAVKFEFKALVQLLLDRGADPNCQNDIGETPFTSSLGRVKDRMSNFMLSETAVKPVNVRLKNHAGETALHFAALRCCSVTVFKTLLNLSRLNLRNDWILLFHVIKNPNSSIRMQLFRALLKHGTDLHRFVNKDGQTLLCLAVHLGSVDVTKYLLESEKVDVNGKPGRKVPLFGALRNGNEVAVNLLLRHDARVDLIDRHVYDQSSVHAAILGFDDKAASRVCKRLLDYGAPLDHLDSNKNTALVRALRNGRERVANLLIARGANVHLKNPDGLSPLHIASNKGLIDTAKKLLDAGANVNEVTNMGSSVLEYATYSDSEEAVKLILEHGANCRTDSRALLSAVTFHQKDPQITKLLLAHGADINLKIQGKLPLVHMINNYIAYSSSSSQVLGYLLKHIALLASQGQPVQQENLELMDQYEGMKNFYEKSVRQLEVMRSTRVCQESPVTYFDLLTKRHDGLVRCLRCKKMTLAVRSNADKSTFWFYFNDMLSNYKVGLRRLSMLQKLQVLLQDVLGNQLPCELIEILCQYFNDKELEAYCVEQNKNNADAVE</sequence>
<dbReference type="PRINTS" id="PR01415">
    <property type="entry name" value="ANKYRIN"/>
</dbReference>
<dbReference type="PROSITE" id="PS50088">
    <property type="entry name" value="ANK_REPEAT"/>
    <property type="match status" value="6"/>
</dbReference>
<dbReference type="RefSeq" id="XP_003425031.1">
    <property type="nucleotide sequence ID" value="XM_003424983.4"/>
</dbReference>
<dbReference type="InterPro" id="IPR051165">
    <property type="entry name" value="Multifunctional_ANK_Repeat"/>
</dbReference>
<dbReference type="PANTHER" id="PTHR24123">
    <property type="entry name" value="ANKYRIN REPEAT-CONTAINING"/>
    <property type="match status" value="1"/>
</dbReference>
<keyword evidence="5" id="KW-1185">Reference proteome</keyword>
<feature type="repeat" description="ANK" evidence="3">
    <location>
        <begin position="118"/>
        <end position="150"/>
    </location>
</feature>
<feature type="repeat" description="ANK" evidence="3">
    <location>
        <begin position="461"/>
        <end position="493"/>
    </location>
</feature>
<feature type="repeat" description="ANK" evidence="3">
    <location>
        <begin position="151"/>
        <end position="183"/>
    </location>
</feature>
<organism evidence="4 5">
    <name type="scientific">Nasonia vitripennis</name>
    <name type="common">Parasitic wasp</name>
    <dbReference type="NCBI Taxonomy" id="7425"/>
    <lineage>
        <taxon>Eukaryota</taxon>
        <taxon>Metazoa</taxon>
        <taxon>Ecdysozoa</taxon>
        <taxon>Arthropoda</taxon>
        <taxon>Hexapoda</taxon>
        <taxon>Insecta</taxon>
        <taxon>Pterygota</taxon>
        <taxon>Neoptera</taxon>
        <taxon>Endopterygota</taxon>
        <taxon>Hymenoptera</taxon>
        <taxon>Apocrita</taxon>
        <taxon>Proctotrupomorpha</taxon>
        <taxon>Chalcidoidea</taxon>
        <taxon>Pteromalidae</taxon>
        <taxon>Pteromalinae</taxon>
        <taxon>Nasonia</taxon>
    </lineage>
</organism>
<dbReference type="SMART" id="SM00248">
    <property type="entry name" value="ANK"/>
    <property type="match status" value="13"/>
</dbReference>
<feature type="repeat" description="ANK" evidence="3">
    <location>
        <begin position="395"/>
        <end position="427"/>
    </location>
</feature>
<dbReference type="GeneID" id="100119882"/>
<reference evidence="4" key="1">
    <citation type="submission" date="2021-01" db="UniProtKB">
        <authorList>
            <consortium name="EnsemblMetazoa"/>
        </authorList>
    </citation>
    <scope>IDENTIFICATION</scope>
</reference>
<dbReference type="PROSITE" id="PS50297">
    <property type="entry name" value="ANK_REP_REGION"/>
    <property type="match status" value="5"/>
</dbReference>
<evidence type="ECO:0000256" key="3">
    <source>
        <dbReference type="PROSITE-ProRule" id="PRU00023"/>
    </source>
</evidence>
<dbReference type="Gene3D" id="1.25.40.20">
    <property type="entry name" value="Ankyrin repeat-containing domain"/>
    <property type="match status" value="4"/>
</dbReference>
<dbReference type="SMR" id="A0A7M7GD30"/>
<dbReference type="InterPro" id="IPR036770">
    <property type="entry name" value="Ankyrin_rpt-contain_sf"/>
</dbReference>
<dbReference type="PANTHER" id="PTHR24123:SF33">
    <property type="entry name" value="PROTEIN HOS4"/>
    <property type="match status" value="1"/>
</dbReference>
<keyword evidence="2 3" id="KW-0040">ANK repeat</keyword>
<protein>
    <submittedName>
        <fullName evidence="4">Uncharacterized protein</fullName>
    </submittedName>
</protein>
<evidence type="ECO:0000256" key="1">
    <source>
        <dbReference type="ARBA" id="ARBA00022737"/>
    </source>
</evidence>
<evidence type="ECO:0000313" key="5">
    <source>
        <dbReference type="Proteomes" id="UP000002358"/>
    </source>
</evidence>
<evidence type="ECO:0000313" key="4">
    <source>
        <dbReference type="EnsemblMetazoa" id="XP_003425031"/>
    </source>
</evidence>
<dbReference type="SUPFAM" id="SSF48403">
    <property type="entry name" value="Ankyrin repeat"/>
    <property type="match status" value="2"/>
</dbReference>